<dbReference type="PANTHER" id="PTHR43671">
    <property type="entry name" value="SERINE/THREONINE-PROTEIN KINASE NEK"/>
    <property type="match status" value="1"/>
</dbReference>
<dbReference type="InterPro" id="IPR050660">
    <property type="entry name" value="NEK_Ser/Thr_kinase"/>
</dbReference>
<dbReference type="Gene3D" id="1.10.510.10">
    <property type="entry name" value="Transferase(Phosphotransferase) domain 1"/>
    <property type="match status" value="1"/>
</dbReference>
<keyword evidence="4 9" id="KW-0418">Kinase</keyword>
<keyword evidence="7" id="KW-0812">Transmembrane</keyword>
<keyword evidence="7" id="KW-1133">Transmembrane helix</keyword>
<organism evidence="9 10">
    <name type="scientific">Nocardioides vastitatis</name>
    <dbReference type="NCBI Taxonomy" id="2568655"/>
    <lineage>
        <taxon>Bacteria</taxon>
        <taxon>Bacillati</taxon>
        <taxon>Actinomycetota</taxon>
        <taxon>Actinomycetes</taxon>
        <taxon>Propionibacteriales</taxon>
        <taxon>Nocardioidaceae</taxon>
        <taxon>Nocardioides</taxon>
    </lineage>
</organism>
<dbReference type="SMART" id="SM00220">
    <property type="entry name" value="S_TKc"/>
    <property type="match status" value="1"/>
</dbReference>
<evidence type="ECO:0000313" key="9">
    <source>
        <dbReference type="EMBL" id="MFC5730347.1"/>
    </source>
</evidence>
<feature type="compositionally biased region" description="Pro residues" evidence="6">
    <location>
        <begin position="293"/>
        <end position="317"/>
    </location>
</feature>
<dbReference type="Gene3D" id="3.30.200.20">
    <property type="entry name" value="Phosphorylase Kinase, domain 1"/>
    <property type="match status" value="1"/>
</dbReference>
<comment type="caution">
    <text evidence="9">The sequence shown here is derived from an EMBL/GenBank/DDBJ whole genome shotgun (WGS) entry which is preliminary data.</text>
</comment>
<evidence type="ECO:0000256" key="3">
    <source>
        <dbReference type="ARBA" id="ARBA00022741"/>
    </source>
</evidence>
<dbReference type="EC" id="2.7.11.1" evidence="1"/>
<dbReference type="InterPro" id="IPR008271">
    <property type="entry name" value="Ser/Thr_kinase_AS"/>
</dbReference>
<keyword evidence="3" id="KW-0547">Nucleotide-binding</keyword>
<dbReference type="InterPro" id="IPR011009">
    <property type="entry name" value="Kinase-like_dom_sf"/>
</dbReference>
<dbReference type="CDD" id="cd14014">
    <property type="entry name" value="STKc_PknB_like"/>
    <property type="match status" value="1"/>
</dbReference>
<dbReference type="PROSITE" id="PS50011">
    <property type="entry name" value="PROTEIN_KINASE_DOM"/>
    <property type="match status" value="1"/>
</dbReference>
<dbReference type="InterPro" id="IPR000719">
    <property type="entry name" value="Prot_kinase_dom"/>
</dbReference>
<dbReference type="PROSITE" id="PS00108">
    <property type="entry name" value="PROTEIN_KINASE_ST"/>
    <property type="match status" value="1"/>
</dbReference>
<reference evidence="10" key="1">
    <citation type="journal article" date="2019" name="Int. J. Syst. Evol. Microbiol.">
        <title>The Global Catalogue of Microorganisms (GCM) 10K type strain sequencing project: providing services to taxonomists for standard genome sequencing and annotation.</title>
        <authorList>
            <consortium name="The Broad Institute Genomics Platform"/>
            <consortium name="The Broad Institute Genome Sequencing Center for Infectious Disease"/>
            <person name="Wu L."/>
            <person name="Ma J."/>
        </authorList>
    </citation>
    <scope>NUCLEOTIDE SEQUENCE [LARGE SCALE GENOMIC DNA]</scope>
    <source>
        <strain evidence="10">YIM 94188</strain>
    </source>
</reference>
<evidence type="ECO:0000256" key="7">
    <source>
        <dbReference type="SAM" id="Phobius"/>
    </source>
</evidence>
<proteinExistence type="predicted"/>
<dbReference type="Pfam" id="PF00069">
    <property type="entry name" value="Pkinase"/>
    <property type="match status" value="1"/>
</dbReference>
<gene>
    <name evidence="9" type="ORF">ACFPQB_15595</name>
</gene>
<dbReference type="RefSeq" id="WP_378527395.1">
    <property type="nucleotide sequence ID" value="NZ_JBHSNS010000008.1"/>
</dbReference>
<evidence type="ECO:0000259" key="8">
    <source>
        <dbReference type="PROSITE" id="PS50011"/>
    </source>
</evidence>
<evidence type="ECO:0000256" key="4">
    <source>
        <dbReference type="ARBA" id="ARBA00022777"/>
    </source>
</evidence>
<evidence type="ECO:0000256" key="5">
    <source>
        <dbReference type="ARBA" id="ARBA00022840"/>
    </source>
</evidence>
<name>A0ABW0ZIL1_9ACTN</name>
<sequence>MGEVFAGRYELLDPIATGGMGTVWRVLDRVAGEVKAAKMLRQTDAAMLLRFVREQSVRIDHTHVVTPQSWAGVDDRVLFTMPLVRGGSVSGLMRRYGPLPPRWIAVLADQTLQALEAVHRAGIVHRDIKPGNLLLEPTGSSRPHLRLTDFGIAVPRDEPRLTHVAMVIGTPGYMPPEQHRGADPDPSADVYALGVVMLEMLTGQRPIDDDELPPIDVSGVRSGNAEHDAVLDVVVAATAYDPTRRPSAAELRAYPALRELVARWADPALRDGLEVVDEYPPTGAEPAAELPTAAPPPPGSPAGPRPIGMPPPPPAGPGPGTAVLPPPPPNAAPTQPEVAPTRRVPARKVPVDALVLLTMGAVGLLVALALLLI</sequence>
<dbReference type="Proteomes" id="UP001596072">
    <property type="component" value="Unassembled WGS sequence"/>
</dbReference>
<keyword evidence="5" id="KW-0067">ATP-binding</keyword>
<dbReference type="PANTHER" id="PTHR43671:SF13">
    <property type="entry name" value="SERINE_THREONINE-PROTEIN KINASE NEK2"/>
    <property type="match status" value="1"/>
</dbReference>
<dbReference type="GO" id="GO:0004674">
    <property type="term" value="F:protein serine/threonine kinase activity"/>
    <property type="evidence" value="ECO:0007669"/>
    <property type="project" value="UniProtKB-EC"/>
</dbReference>
<feature type="transmembrane region" description="Helical" evidence="7">
    <location>
        <begin position="353"/>
        <end position="372"/>
    </location>
</feature>
<keyword evidence="7" id="KW-0472">Membrane</keyword>
<feature type="domain" description="Protein kinase" evidence="8">
    <location>
        <begin position="9"/>
        <end position="257"/>
    </location>
</feature>
<accession>A0ABW0ZIL1</accession>
<protein>
    <recommendedName>
        <fullName evidence="1">non-specific serine/threonine protein kinase</fullName>
        <ecNumber evidence="1">2.7.11.1</ecNumber>
    </recommendedName>
</protein>
<evidence type="ECO:0000256" key="6">
    <source>
        <dbReference type="SAM" id="MobiDB-lite"/>
    </source>
</evidence>
<dbReference type="EMBL" id="JBHSNS010000008">
    <property type="protein sequence ID" value="MFC5730347.1"/>
    <property type="molecule type" value="Genomic_DNA"/>
</dbReference>
<dbReference type="SUPFAM" id="SSF56112">
    <property type="entry name" value="Protein kinase-like (PK-like)"/>
    <property type="match status" value="1"/>
</dbReference>
<keyword evidence="10" id="KW-1185">Reference proteome</keyword>
<evidence type="ECO:0000256" key="1">
    <source>
        <dbReference type="ARBA" id="ARBA00012513"/>
    </source>
</evidence>
<feature type="region of interest" description="Disordered" evidence="6">
    <location>
        <begin position="277"/>
        <end position="343"/>
    </location>
</feature>
<feature type="compositionally biased region" description="Low complexity" evidence="6">
    <location>
        <begin position="280"/>
        <end position="292"/>
    </location>
</feature>
<evidence type="ECO:0000256" key="2">
    <source>
        <dbReference type="ARBA" id="ARBA00022679"/>
    </source>
</evidence>
<keyword evidence="2 9" id="KW-0808">Transferase</keyword>
<evidence type="ECO:0000313" key="10">
    <source>
        <dbReference type="Proteomes" id="UP001596072"/>
    </source>
</evidence>